<evidence type="ECO:0000256" key="9">
    <source>
        <dbReference type="SAM" id="Phobius"/>
    </source>
</evidence>
<evidence type="ECO:0000256" key="6">
    <source>
        <dbReference type="ARBA" id="ARBA00023136"/>
    </source>
</evidence>
<feature type="binding site" evidence="7">
    <location>
        <position position="161"/>
    </location>
    <ligand>
        <name>Mg(2+)</name>
        <dbReference type="ChEBI" id="CHEBI:18420"/>
    </ligand>
</feature>
<keyword evidence="3 10" id="KW-0808">Transferase</keyword>
<organism evidence="10 11">
    <name type="scientific">Nocardioides eburneiflavus</name>
    <dbReference type="NCBI Taxonomy" id="2518372"/>
    <lineage>
        <taxon>Bacteria</taxon>
        <taxon>Bacillati</taxon>
        <taxon>Actinomycetota</taxon>
        <taxon>Actinomycetes</taxon>
        <taxon>Propionibacteriales</taxon>
        <taxon>Nocardioidaceae</taxon>
        <taxon>Nocardioides</taxon>
    </lineage>
</organism>
<feature type="transmembrane region" description="Helical" evidence="9">
    <location>
        <begin position="169"/>
        <end position="187"/>
    </location>
</feature>
<feature type="transmembrane region" description="Helical" evidence="9">
    <location>
        <begin position="341"/>
        <end position="361"/>
    </location>
</feature>
<dbReference type="CDD" id="cd06853">
    <property type="entry name" value="GT_WecA_like"/>
    <property type="match status" value="1"/>
</dbReference>
<evidence type="ECO:0000313" key="11">
    <source>
        <dbReference type="Proteomes" id="UP000297496"/>
    </source>
</evidence>
<comment type="cofactor">
    <cofactor evidence="7">
        <name>Mg(2+)</name>
        <dbReference type="ChEBI" id="CHEBI:18420"/>
    </cofactor>
</comment>
<dbReference type="InterPro" id="IPR000715">
    <property type="entry name" value="Glycosyl_transferase_4"/>
</dbReference>
<dbReference type="GO" id="GO:0044038">
    <property type="term" value="P:cell wall macromolecule biosynthetic process"/>
    <property type="evidence" value="ECO:0007669"/>
    <property type="project" value="TreeGrafter"/>
</dbReference>
<keyword evidence="11" id="KW-1185">Reference proteome</keyword>
<dbReference type="Pfam" id="PF00953">
    <property type="entry name" value="Glycos_transf_4"/>
    <property type="match status" value="1"/>
</dbReference>
<evidence type="ECO:0000256" key="8">
    <source>
        <dbReference type="SAM" id="MobiDB-lite"/>
    </source>
</evidence>
<evidence type="ECO:0000256" key="4">
    <source>
        <dbReference type="ARBA" id="ARBA00022692"/>
    </source>
</evidence>
<keyword evidence="2" id="KW-1003">Cell membrane</keyword>
<evidence type="ECO:0000256" key="5">
    <source>
        <dbReference type="ARBA" id="ARBA00022989"/>
    </source>
</evidence>
<dbReference type="Proteomes" id="UP000297496">
    <property type="component" value="Unassembled WGS sequence"/>
</dbReference>
<feature type="transmembrane region" description="Helical" evidence="9">
    <location>
        <begin position="46"/>
        <end position="64"/>
    </location>
</feature>
<dbReference type="GO" id="GO:0009103">
    <property type="term" value="P:lipopolysaccharide biosynthetic process"/>
    <property type="evidence" value="ECO:0007669"/>
    <property type="project" value="TreeGrafter"/>
</dbReference>
<proteinExistence type="predicted"/>
<accession>A0A4Z1CMJ3</accession>
<feature type="transmembrane region" description="Helical" evidence="9">
    <location>
        <begin position="317"/>
        <end position="335"/>
    </location>
</feature>
<dbReference type="AlphaFoldDB" id="A0A4Z1CMJ3"/>
<evidence type="ECO:0000256" key="1">
    <source>
        <dbReference type="ARBA" id="ARBA00004651"/>
    </source>
</evidence>
<keyword evidence="7" id="KW-0479">Metal-binding</keyword>
<feature type="region of interest" description="Disordered" evidence="8">
    <location>
        <begin position="370"/>
        <end position="412"/>
    </location>
</feature>
<feature type="binding site" evidence="7">
    <location>
        <position position="228"/>
    </location>
    <ligand>
        <name>Mg(2+)</name>
        <dbReference type="ChEBI" id="CHEBI:18420"/>
    </ligand>
</feature>
<reference evidence="10 11" key="1">
    <citation type="submission" date="2019-04" db="EMBL/GenBank/DDBJ databases">
        <title>Three New Species of Nocardioides, Nocardioides euryhalodurans sp. nov., Nocardioides seonyuensis sp. nov. and Nocardioides eburneoflavus sp. nov. Isolated from Soil.</title>
        <authorList>
            <person name="Roh S.G."/>
            <person name="Lee C."/>
            <person name="Kim M.-K."/>
            <person name="Kim S.B."/>
        </authorList>
    </citation>
    <scope>NUCLEOTIDE SEQUENCE [LARGE SCALE GENOMIC DNA]</scope>
    <source>
        <strain evidence="10 11">MMS17-SY213</strain>
    </source>
</reference>
<dbReference type="RefSeq" id="WP_135839375.1">
    <property type="nucleotide sequence ID" value="NZ_SRRO01000001.1"/>
</dbReference>
<keyword evidence="7" id="KW-0460">Magnesium</keyword>
<evidence type="ECO:0000256" key="7">
    <source>
        <dbReference type="PIRSR" id="PIRSR600715-1"/>
    </source>
</evidence>
<evidence type="ECO:0000256" key="2">
    <source>
        <dbReference type="ARBA" id="ARBA00022475"/>
    </source>
</evidence>
<gene>
    <name evidence="10" type="ORF">EXE59_13540</name>
</gene>
<keyword evidence="5 9" id="KW-1133">Transmembrane helix</keyword>
<feature type="transmembrane region" description="Helical" evidence="9">
    <location>
        <begin position="76"/>
        <end position="98"/>
    </location>
</feature>
<keyword evidence="4 9" id="KW-0812">Transmembrane</keyword>
<comment type="subcellular location">
    <subcellularLocation>
        <location evidence="1">Cell membrane</location>
        <topology evidence="1">Multi-pass membrane protein</topology>
    </subcellularLocation>
</comment>
<protein>
    <submittedName>
        <fullName evidence="10">Undecaprenyl/decaprenyl-phosphate alpha-N-acetylglucosaminyl 1-phosphate transferase</fullName>
    </submittedName>
</protein>
<keyword evidence="6 9" id="KW-0472">Membrane</keyword>
<evidence type="ECO:0000313" key="10">
    <source>
        <dbReference type="EMBL" id="TGN64869.1"/>
    </source>
</evidence>
<dbReference type="GO" id="GO:0071555">
    <property type="term" value="P:cell wall organization"/>
    <property type="evidence" value="ECO:0007669"/>
    <property type="project" value="TreeGrafter"/>
</dbReference>
<feature type="transmembrane region" description="Helical" evidence="9">
    <location>
        <begin position="110"/>
        <end position="131"/>
    </location>
</feature>
<dbReference type="PANTHER" id="PTHR22926">
    <property type="entry name" value="PHOSPHO-N-ACETYLMURAMOYL-PENTAPEPTIDE-TRANSFERASE"/>
    <property type="match status" value="1"/>
</dbReference>
<dbReference type="GO" id="GO:0016780">
    <property type="term" value="F:phosphotransferase activity, for other substituted phosphate groups"/>
    <property type="evidence" value="ECO:0007669"/>
    <property type="project" value="InterPro"/>
</dbReference>
<dbReference type="GO" id="GO:0046872">
    <property type="term" value="F:metal ion binding"/>
    <property type="evidence" value="ECO:0007669"/>
    <property type="project" value="UniProtKB-KW"/>
</dbReference>
<comment type="caution">
    <text evidence="10">The sequence shown here is derived from an EMBL/GenBank/DDBJ whole genome shotgun (WGS) entry which is preliminary data.</text>
</comment>
<dbReference type="EMBL" id="SRRO01000001">
    <property type="protein sequence ID" value="TGN64869.1"/>
    <property type="molecule type" value="Genomic_DNA"/>
</dbReference>
<evidence type="ECO:0000256" key="3">
    <source>
        <dbReference type="ARBA" id="ARBA00022679"/>
    </source>
</evidence>
<feature type="transmembrane region" description="Helical" evidence="9">
    <location>
        <begin position="194"/>
        <end position="215"/>
    </location>
</feature>
<dbReference type="OrthoDB" id="9783652at2"/>
<sequence>MREYLLVFLVALSVTYLLTVVAREIALRTGAVAQVRDRDVHAEPIPYLGGLAMLGGLCAAYVVARELPFLGLRSEGFVFKDAGVVLLAGALVCAVGVVDDIFELDALTKLGGQVLAAGLLVALGVRFYYFPRPDGVQFSLDDVQGAALTLVVVIGTMNAVNFVDGLDGLAAGVVGIGAAAFFLYCYFVSAQNNLTLATTGALLSAALAGACAGFLPHNFHPARLFMGDSGSMLIGLVLSASALTLTGQFVGMPATTGNSLFVTVLPLLLPISLLMVPIVDLVLAVVRRTRAGRSPMSADKQHLHHRLLEIGHSQRRAVLIMWMWAATIAAGAVIVSLFDRWWVWWSLGTMLALTVALTFVLPQVHRPRKTGLGDTGLPENDAVEGRLDDEGLTDAPGESVVEPSRQPGESIP</sequence>
<feature type="transmembrane region" description="Helical" evidence="9">
    <location>
        <begin position="260"/>
        <end position="286"/>
    </location>
</feature>
<name>A0A4Z1CMJ3_9ACTN</name>
<dbReference type="GO" id="GO:0005886">
    <property type="term" value="C:plasma membrane"/>
    <property type="evidence" value="ECO:0007669"/>
    <property type="project" value="UniProtKB-SubCell"/>
</dbReference>
<dbReference type="PANTHER" id="PTHR22926:SF3">
    <property type="entry name" value="UNDECAPRENYL-PHOSPHATE ALPHA-N-ACETYLGLUCOSAMINYL 1-PHOSPHATE TRANSFERASE"/>
    <property type="match status" value="1"/>
</dbReference>